<reference evidence="6 7" key="2">
    <citation type="submission" date="2017-04" db="EMBL/GenBank/DDBJ databases">
        <title>CpG methylation of centromeres and impact of large insertions on vertebrate speciation.</title>
        <authorList>
            <person name="Ichikawa K."/>
            <person name="Yoshimura J."/>
            <person name="Morishita S."/>
        </authorList>
    </citation>
    <scope>NUCLEOTIDE SEQUENCE</scope>
    <source>
        <strain evidence="6 7">HNI</strain>
    </source>
</reference>
<name>A0A3P9KUN4_ORYLA</name>
<proteinExistence type="predicted"/>
<sequence>MKGYQGSRGQKGIKGKRGSPGLPGEPGKPRLIQRQGPGSDSGLEPFPGFVLKAALNSTITSSIQKQSKRQDLHRRMTKRWSASNQTEDSLSRKLGSRDNPGTTCYQLKLQHPHLSDGYFYVDPNQGCPCDAVRVFCNFTAGGSTCIEPRPSQLTWKEENLKSRNVLQWFTQQRDGHQILYTVVDAVQLRFLRLHSHTSLQDVVLRCPANKSSCAAAENWNVRLRGDSGKEFDSHLTVVTRQVCEIHVSLNVQASSALDAGDVELLPVRDVGAEMTSEARAASEMDVFLGPLCFL</sequence>
<evidence type="ECO:0000256" key="1">
    <source>
        <dbReference type="ARBA" id="ARBA00004613"/>
    </source>
</evidence>
<dbReference type="Gene3D" id="2.60.120.1000">
    <property type="match status" value="1"/>
</dbReference>
<reference evidence="6" key="4">
    <citation type="submission" date="2025-09" db="UniProtKB">
        <authorList>
            <consortium name="Ensembl"/>
        </authorList>
    </citation>
    <scope>IDENTIFICATION</scope>
    <source>
        <strain evidence="6">HNI</strain>
    </source>
</reference>
<evidence type="ECO:0000256" key="2">
    <source>
        <dbReference type="ARBA" id="ARBA00022525"/>
    </source>
</evidence>
<feature type="region of interest" description="Disordered" evidence="4">
    <location>
        <begin position="1"/>
        <end position="45"/>
    </location>
</feature>
<evidence type="ECO:0000256" key="4">
    <source>
        <dbReference type="SAM" id="MobiDB-lite"/>
    </source>
</evidence>
<evidence type="ECO:0000256" key="3">
    <source>
        <dbReference type="ARBA" id="ARBA00023119"/>
    </source>
</evidence>
<dbReference type="SMART" id="SM00038">
    <property type="entry name" value="COLFI"/>
    <property type="match status" value="1"/>
</dbReference>
<comment type="subcellular location">
    <subcellularLocation>
        <location evidence="1">Secreted</location>
    </subcellularLocation>
</comment>
<dbReference type="InterPro" id="IPR000885">
    <property type="entry name" value="Fib_collagen_C"/>
</dbReference>
<keyword evidence="3" id="KW-0176">Collagen</keyword>
<dbReference type="GO" id="GO:0005201">
    <property type="term" value="F:extracellular matrix structural constituent"/>
    <property type="evidence" value="ECO:0007669"/>
    <property type="project" value="InterPro"/>
</dbReference>
<dbReference type="GO" id="GO:0005576">
    <property type="term" value="C:extracellular region"/>
    <property type="evidence" value="ECO:0007669"/>
    <property type="project" value="UniProtKB-SubCell"/>
</dbReference>
<accession>A0A3P9KUN4</accession>
<dbReference type="Proteomes" id="UP000265180">
    <property type="component" value="Chromosome 4"/>
</dbReference>
<dbReference type="Ensembl" id="ENSORLT00020019199.1">
    <property type="protein sequence ID" value="ENSORLP00020012121.1"/>
    <property type="gene ID" value="ENSORLG00020013057.1"/>
</dbReference>
<feature type="region of interest" description="Disordered" evidence="4">
    <location>
        <begin position="60"/>
        <end position="97"/>
    </location>
</feature>
<protein>
    <recommendedName>
        <fullName evidence="5">Fibrillar collagen NC1 domain-containing protein</fullName>
    </recommendedName>
</protein>
<dbReference type="PROSITE" id="PS51461">
    <property type="entry name" value="NC1_FIB"/>
    <property type="match status" value="1"/>
</dbReference>
<dbReference type="AlphaFoldDB" id="A0A3P9KUN4"/>
<organism evidence="6 7">
    <name type="scientific">Oryzias latipes</name>
    <name type="common">Japanese rice fish</name>
    <name type="synonym">Japanese killifish</name>
    <dbReference type="NCBI Taxonomy" id="8090"/>
    <lineage>
        <taxon>Eukaryota</taxon>
        <taxon>Metazoa</taxon>
        <taxon>Chordata</taxon>
        <taxon>Craniata</taxon>
        <taxon>Vertebrata</taxon>
        <taxon>Euteleostomi</taxon>
        <taxon>Actinopterygii</taxon>
        <taxon>Neopterygii</taxon>
        <taxon>Teleostei</taxon>
        <taxon>Neoteleostei</taxon>
        <taxon>Acanthomorphata</taxon>
        <taxon>Ovalentaria</taxon>
        <taxon>Atherinomorphae</taxon>
        <taxon>Beloniformes</taxon>
        <taxon>Adrianichthyidae</taxon>
        <taxon>Oryziinae</taxon>
        <taxon>Oryzias</taxon>
    </lineage>
</organism>
<evidence type="ECO:0000313" key="6">
    <source>
        <dbReference type="Ensembl" id="ENSORLP00020012121.1"/>
    </source>
</evidence>
<dbReference type="GO" id="GO:0005581">
    <property type="term" value="C:collagen trimer"/>
    <property type="evidence" value="ECO:0007669"/>
    <property type="project" value="UniProtKB-KW"/>
</dbReference>
<reference evidence="6" key="3">
    <citation type="submission" date="2025-08" db="UniProtKB">
        <authorList>
            <consortium name="Ensembl"/>
        </authorList>
    </citation>
    <scope>IDENTIFICATION</scope>
    <source>
        <strain evidence="6">HNI</strain>
    </source>
</reference>
<keyword evidence="2" id="KW-0964">Secreted</keyword>
<reference key="1">
    <citation type="journal article" date="2007" name="Nature">
        <title>The medaka draft genome and insights into vertebrate genome evolution.</title>
        <authorList>
            <person name="Kasahara M."/>
            <person name="Naruse K."/>
            <person name="Sasaki S."/>
            <person name="Nakatani Y."/>
            <person name="Qu W."/>
            <person name="Ahsan B."/>
            <person name="Yamada T."/>
            <person name="Nagayasu Y."/>
            <person name="Doi K."/>
            <person name="Kasai Y."/>
            <person name="Jindo T."/>
            <person name="Kobayashi D."/>
            <person name="Shimada A."/>
            <person name="Toyoda A."/>
            <person name="Kuroki Y."/>
            <person name="Fujiyama A."/>
            <person name="Sasaki T."/>
            <person name="Shimizu A."/>
            <person name="Asakawa S."/>
            <person name="Shimizu N."/>
            <person name="Hashimoto S."/>
            <person name="Yang J."/>
            <person name="Lee Y."/>
            <person name="Matsushima K."/>
            <person name="Sugano S."/>
            <person name="Sakaizumi M."/>
            <person name="Narita T."/>
            <person name="Ohishi K."/>
            <person name="Haga S."/>
            <person name="Ohta F."/>
            <person name="Nomoto H."/>
            <person name="Nogata K."/>
            <person name="Morishita T."/>
            <person name="Endo T."/>
            <person name="Shin-I T."/>
            <person name="Takeda H."/>
            <person name="Morishita S."/>
            <person name="Kohara Y."/>
        </authorList>
    </citation>
    <scope>NUCLEOTIDE SEQUENCE [LARGE SCALE GENOMIC DNA]</scope>
    <source>
        <strain>Hd-rR</strain>
    </source>
</reference>
<evidence type="ECO:0000259" key="5">
    <source>
        <dbReference type="PROSITE" id="PS51461"/>
    </source>
</evidence>
<evidence type="ECO:0000313" key="7">
    <source>
        <dbReference type="Proteomes" id="UP000265180"/>
    </source>
</evidence>
<dbReference type="Pfam" id="PF01410">
    <property type="entry name" value="COLFI"/>
    <property type="match status" value="1"/>
</dbReference>
<feature type="domain" description="Fibrillar collagen NC1" evidence="5">
    <location>
        <begin position="74"/>
        <end position="294"/>
    </location>
</feature>